<evidence type="ECO:0000313" key="3">
    <source>
        <dbReference type="WBParaSite" id="SBAD_0000336501-mRNA-1"/>
    </source>
</evidence>
<dbReference type="Proteomes" id="UP000270296">
    <property type="component" value="Unassembled WGS sequence"/>
</dbReference>
<reference evidence="1 2" key="2">
    <citation type="submission" date="2018-11" db="EMBL/GenBank/DDBJ databases">
        <authorList>
            <consortium name="Pathogen Informatics"/>
        </authorList>
    </citation>
    <scope>NUCLEOTIDE SEQUENCE [LARGE SCALE GENOMIC DNA]</scope>
</reference>
<name>A0A183IHW9_9BILA</name>
<proteinExistence type="predicted"/>
<dbReference type="OrthoDB" id="5915673at2759"/>
<reference evidence="3" key="1">
    <citation type="submission" date="2016-06" db="UniProtKB">
        <authorList>
            <consortium name="WormBaseParasite"/>
        </authorList>
    </citation>
    <scope>IDENTIFICATION</scope>
</reference>
<accession>A0A183IHW9</accession>
<sequence>MFSISLFYIAGSYGSSSRSSKWNTGNVVRHKRNDFPVDSISTLCTQYRGHFAAQCYGCKPKNGQTHIEAFCRNYHSQCNRIPCLNTSGRPSLKPGAIATTTEIPWPPNANNSRVVWRLCEKYKYAFRVICRGYEVQDLRPYCNTYRVYCLNVKPFPIIEANIGFSELWGISGIPYYPFNNEGLIMAGSREIHDFGDWGYSSSKVSGILDFLAATGGDNANWQSGSGGIASGIPLAGFGSETTGIMSSIFRPRYAKLIMDFVNEMVEAGIILRMPWLP</sequence>
<evidence type="ECO:0000313" key="2">
    <source>
        <dbReference type="Proteomes" id="UP000270296"/>
    </source>
</evidence>
<dbReference type="EMBL" id="UZAM01007628">
    <property type="protein sequence ID" value="VDP00402.1"/>
    <property type="molecule type" value="Genomic_DNA"/>
</dbReference>
<dbReference type="WBParaSite" id="SBAD_0000336501-mRNA-1">
    <property type="protein sequence ID" value="SBAD_0000336501-mRNA-1"/>
    <property type="gene ID" value="SBAD_0000336501"/>
</dbReference>
<evidence type="ECO:0000313" key="1">
    <source>
        <dbReference type="EMBL" id="VDP00402.1"/>
    </source>
</evidence>
<protein>
    <submittedName>
        <fullName evidence="3">Folate_rec domain-containing protein</fullName>
    </submittedName>
</protein>
<gene>
    <name evidence="1" type="ORF">SBAD_LOCUS3214</name>
</gene>
<keyword evidence="2" id="KW-1185">Reference proteome</keyword>
<organism evidence="3">
    <name type="scientific">Soboliphyme baturini</name>
    <dbReference type="NCBI Taxonomy" id="241478"/>
    <lineage>
        <taxon>Eukaryota</taxon>
        <taxon>Metazoa</taxon>
        <taxon>Ecdysozoa</taxon>
        <taxon>Nematoda</taxon>
        <taxon>Enoplea</taxon>
        <taxon>Dorylaimia</taxon>
        <taxon>Dioctophymatida</taxon>
        <taxon>Dioctophymatoidea</taxon>
        <taxon>Soboliphymatidae</taxon>
        <taxon>Soboliphyme</taxon>
    </lineage>
</organism>
<dbReference type="AlphaFoldDB" id="A0A183IHW9"/>